<evidence type="ECO:0000313" key="1">
    <source>
        <dbReference type="EMBL" id="KKG35359.1"/>
    </source>
</evidence>
<dbReference type="RefSeq" id="WP_048044020.1">
    <property type="nucleotide sequence ID" value="NZ_JJPA01000071.1"/>
</dbReference>
<proteinExistence type="predicted"/>
<name>A0A0F8EZ30_METMZ</name>
<organism evidence="1 2">
    <name type="scientific">Methanosarcina mazei</name>
    <name type="common">Methanosarcina frisia</name>
    <dbReference type="NCBI Taxonomy" id="2209"/>
    <lineage>
        <taxon>Archaea</taxon>
        <taxon>Methanobacteriati</taxon>
        <taxon>Methanobacteriota</taxon>
        <taxon>Stenosarchaea group</taxon>
        <taxon>Methanomicrobia</taxon>
        <taxon>Methanosarcinales</taxon>
        <taxon>Methanosarcinaceae</taxon>
        <taxon>Methanosarcina</taxon>
    </lineage>
</organism>
<protein>
    <recommendedName>
        <fullName evidence="3">DUF2190 domain-containing protein</fullName>
    </recommendedName>
</protein>
<reference evidence="1 2" key="1">
    <citation type="journal article" date="2015" name="ISME J.">
        <title>Genomic and phenotypic differentiation among Methanosarcina mazei populations from Columbia River sediment.</title>
        <authorList>
            <person name="Youngblut N.D."/>
            <person name="Wirth J.S."/>
            <person name="Henriksen J.R."/>
            <person name="Smith M."/>
            <person name="Simon H."/>
            <person name="Metcalf W.W."/>
            <person name="Whitaker R.J."/>
        </authorList>
    </citation>
    <scope>NUCLEOTIDE SEQUENCE [LARGE SCALE GENOMIC DNA]</scope>
    <source>
        <strain evidence="1 2">3.F.A.1A.1</strain>
    </source>
</reference>
<accession>A0A0F8EZ30</accession>
<dbReference type="Proteomes" id="UP000034399">
    <property type="component" value="Unassembled WGS sequence"/>
</dbReference>
<dbReference type="EMBL" id="JJPA01000071">
    <property type="protein sequence ID" value="KKG35359.1"/>
    <property type="molecule type" value="Genomic_DNA"/>
</dbReference>
<dbReference type="AlphaFoldDB" id="A0A0F8EZ30"/>
<evidence type="ECO:0000313" key="2">
    <source>
        <dbReference type="Proteomes" id="UP000034399"/>
    </source>
</evidence>
<gene>
    <name evidence="1" type="ORF">DU52_15580</name>
</gene>
<evidence type="ECO:0008006" key="3">
    <source>
        <dbReference type="Google" id="ProtNLM"/>
    </source>
</evidence>
<dbReference type="PATRIC" id="fig|2209.61.peg.3355"/>
<sequence length="177" mass="17659">MSNLGLRKPTNKIVAAGKPLVMELNVETATNVYPGRLVKKGTNDNDIVVCGAGENCIGWAGYEQVTNAGYMPTDVDTIYAAGAQAPVLYGGGFVVVATLADNQTIAKGDRLVAAANGEVTEAIAAACTSGAAAATAVVSTTPTITGSVGIGGIVVGIALESVTTNGATSDLMVLSLI</sequence>
<comment type="caution">
    <text evidence="1">The sequence shown here is derived from an EMBL/GenBank/DDBJ whole genome shotgun (WGS) entry which is preliminary data.</text>
</comment>